<evidence type="ECO:0000256" key="5">
    <source>
        <dbReference type="ARBA" id="ARBA00023027"/>
    </source>
</evidence>
<dbReference type="GO" id="GO:0004359">
    <property type="term" value="F:glutaminase activity"/>
    <property type="evidence" value="ECO:0007669"/>
    <property type="project" value="InterPro"/>
</dbReference>
<keyword evidence="3 6" id="KW-0547">Nucleotide-binding</keyword>
<protein>
    <recommendedName>
        <fullName evidence="7">NH(3)-dependent NAD(+) synthetase</fullName>
        <ecNumber evidence="7">6.3.1.5</ecNumber>
    </recommendedName>
</protein>
<dbReference type="Proteomes" id="UP000568877">
    <property type="component" value="Unassembled WGS sequence"/>
</dbReference>
<evidence type="ECO:0000256" key="7">
    <source>
        <dbReference type="RuleBase" id="RU003812"/>
    </source>
</evidence>
<evidence type="ECO:0000256" key="2">
    <source>
        <dbReference type="ARBA" id="ARBA00022598"/>
    </source>
</evidence>
<evidence type="ECO:0000259" key="8">
    <source>
        <dbReference type="Pfam" id="PF02540"/>
    </source>
</evidence>
<comment type="caution">
    <text evidence="9">The sequence shown here is derived from an EMBL/GenBank/DDBJ whole genome shotgun (WGS) entry which is preliminary data.</text>
</comment>
<comment type="catalytic activity">
    <reaction evidence="7">
        <text>deamido-NAD(+) + NH4(+) + ATP = AMP + diphosphate + NAD(+) + H(+)</text>
        <dbReference type="Rhea" id="RHEA:21188"/>
        <dbReference type="ChEBI" id="CHEBI:15378"/>
        <dbReference type="ChEBI" id="CHEBI:28938"/>
        <dbReference type="ChEBI" id="CHEBI:30616"/>
        <dbReference type="ChEBI" id="CHEBI:33019"/>
        <dbReference type="ChEBI" id="CHEBI:57540"/>
        <dbReference type="ChEBI" id="CHEBI:58437"/>
        <dbReference type="ChEBI" id="CHEBI:456215"/>
        <dbReference type="EC" id="6.3.1.5"/>
    </reaction>
</comment>
<dbReference type="InterPro" id="IPR003694">
    <property type="entry name" value="NAD_synthase"/>
</dbReference>
<gene>
    <name evidence="9" type="ORF">HKBW3S42_00767</name>
</gene>
<feature type="domain" description="NAD/GMP synthase" evidence="8">
    <location>
        <begin position="15"/>
        <end position="107"/>
    </location>
</feature>
<dbReference type="EMBL" id="BLSA01000081">
    <property type="protein sequence ID" value="GFP32463.1"/>
    <property type="molecule type" value="Genomic_DNA"/>
</dbReference>
<dbReference type="GO" id="GO:0005737">
    <property type="term" value="C:cytoplasm"/>
    <property type="evidence" value="ECO:0007669"/>
    <property type="project" value="InterPro"/>
</dbReference>
<evidence type="ECO:0000256" key="3">
    <source>
        <dbReference type="ARBA" id="ARBA00022741"/>
    </source>
</evidence>
<proteinExistence type="inferred from homology"/>
<keyword evidence="2 6" id="KW-0436">Ligase</keyword>
<evidence type="ECO:0000256" key="1">
    <source>
        <dbReference type="ARBA" id="ARBA00004790"/>
    </source>
</evidence>
<comment type="similarity">
    <text evidence="6">Belongs to the NAD synthetase family.</text>
</comment>
<organism evidence="9 10">
    <name type="scientific">Candidatus Hakubella thermalkaliphila</name>
    <dbReference type="NCBI Taxonomy" id="2754717"/>
    <lineage>
        <taxon>Bacteria</taxon>
        <taxon>Bacillati</taxon>
        <taxon>Actinomycetota</taxon>
        <taxon>Actinomycetota incertae sedis</taxon>
        <taxon>Candidatus Hakubellales</taxon>
        <taxon>Candidatus Hakubellaceae</taxon>
        <taxon>Candidatus Hakubella</taxon>
    </lineage>
</organism>
<dbReference type="SUPFAM" id="SSF52402">
    <property type="entry name" value="Adenine nucleotide alpha hydrolases-like"/>
    <property type="match status" value="1"/>
</dbReference>
<dbReference type="EC" id="6.3.1.5" evidence="7"/>
<dbReference type="PANTHER" id="PTHR23090:SF9">
    <property type="entry name" value="GLUTAMINE-DEPENDENT NAD(+) SYNTHETASE"/>
    <property type="match status" value="1"/>
</dbReference>
<comment type="pathway">
    <text evidence="1">Cofactor biosynthesis; NAD(+) biosynthesis.</text>
</comment>
<sequence>MARRGGEGGFEEEVYKALVLGTRDYAVKNDFKQVVIGLSGGVDSALVAAIAVDAIGKENVAGIFMPSPYTSKESREDAYELYKNLGIKIIEVAINKIFETYLETLKSEFYTPPVPPPLVRGGVGGGN</sequence>
<dbReference type="GO" id="GO:0003952">
    <property type="term" value="F:NAD+ synthase (glutamine-hydrolyzing) activity"/>
    <property type="evidence" value="ECO:0007669"/>
    <property type="project" value="InterPro"/>
</dbReference>
<dbReference type="Gene3D" id="3.40.50.620">
    <property type="entry name" value="HUPs"/>
    <property type="match status" value="1"/>
</dbReference>
<dbReference type="NCBIfam" id="TIGR00552">
    <property type="entry name" value="nadE"/>
    <property type="match status" value="1"/>
</dbReference>
<evidence type="ECO:0000313" key="10">
    <source>
        <dbReference type="Proteomes" id="UP000568877"/>
    </source>
</evidence>
<accession>A0A6V8PJK3</accession>
<dbReference type="InterPro" id="IPR022310">
    <property type="entry name" value="NAD/GMP_synthase"/>
</dbReference>
<dbReference type="Pfam" id="PF02540">
    <property type="entry name" value="NAD_synthase"/>
    <property type="match status" value="1"/>
</dbReference>
<dbReference type="GO" id="GO:0005524">
    <property type="term" value="F:ATP binding"/>
    <property type="evidence" value="ECO:0007669"/>
    <property type="project" value="UniProtKB-KW"/>
</dbReference>
<evidence type="ECO:0000313" key="9">
    <source>
        <dbReference type="EMBL" id="GFP32463.1"/>
    </source>
</evidence>
<keyword evidence="5 6" id="KW-0520">NAD</keyword>
<dbReference type="AlphaFoldDB" id="A0A6V8PJK3"/>
<keyword evidence="4 6" id="KW-0067">ATP-binding</keyword>
<reference evidence="9 10" key="1">
    <citation type="journal article" date="2020" name="Front. Microbiol.">
        <title>Single-cell genomics of novel Actinobacteria with the Wood-Ljungdahl pathway discovered in a serpentinizing system.</title>
        <authorList>
            <person name="Merino N."/>
            <person name="Kawai M."/>
            <person name="Boyd E.S."/>
            <person name="Colman D.R."/>
            <person name="McGlynn S.E."/>
            <person name="Nealson K.H."/>
            <person name="Kurokawa K."/>
            <person name="Hongoh Y."/>
        </authorList>
    </citation>
    <scope>NUCLEOTIDE SEQUENCE [LARGE SCALE GENOMIC DNA]</scope>
    <source>
        <strain evidence="9 10">S42</strain>
    </source>
</reference>
<dbReference type="CDD" id="cd00553">
    <property type="entry name" value="NAD_synthase"/>
    <property type="match status" value="1"/>
</dbReference>
<dbReference type="GO" id="GO:0009435">
    <property type="term" value="P:NAD+ biosynthetic process"/>
    <property type="evidence" value="ECO:0007669"/>
    <property type="project" value="UniProtKB-UniPathway"/>
</dbReference>
<name>A0A6V8PJK3_9ACTN</name>
<dbReference type="PANTHER" id="PTHR23090">
    <property type="entry name" value="NH 3 /GLUTAMINE-DEPENDENT NAD + SYNTHETASE"/>
    <property type="match status" value="1"/>
</dbReference>
<dbReference type="UniPathway" id="UPA00253">
    <property type="reaction ID" value="UER00333"/>
</dbReference>
<dbReference type="GO" id="GO:0008795">
    <property type="term" value="F:NAD+ synthase activity"/>
    <property type="evidence" value="ECO:0007669"/>
    <property type="project" value="UniProtKB-EC"/>
</dbReference>
<dbReference type="InterPro" id="IPR014729">
    <property type="entry name" value="Rossmann-like_a/b/a_fold"/>
</dbReference>
<evidence type="ECO:0000256" key="4">
    <source>
        <dbReference type="ARBA" id="ARBA00022840"/>
    </source>
</evidence>
<evidence type="ECO:0000256" key="6">
    <source>
        <dbReference type="RuleBase" id="RU003811"/>
    </source>
</evidence>